<dbReference type="InterPro" id="IPR014156">
    <property type="entry name" value="Nickel_NikB"/>
</dbReference>
<comment type="similarity">
    <text evidence="10">Belongs to the binding-protein-dependent transport system permease family. OppBC subfamily.</text>
</comment>
<keyword evidence="17" id="KW-1185">Reference proteome</keyword>
<dbReference type="PANTHER" id="PTHR43163">
    <property type="entry name" value="DIPEPTIDE TRANSPORT SYSTEM PERMEASE PROTEIN DPPB-RELATED"/>
    <property type="match status" value="1"/>
</dbReference>
<dbReference type="CDD" id="cd06261">
    <property type="entry name" value="TM_PBP2"/>
    <property type="match status" value="1"/>
</dbReference>
<dbReference type="EMBL" id="MLQS01000017">
    <property type="protein sequence ID" value="OIJ19663.1"/>
    <property type="molecule type" value="Genomic_DNA"/>
</dbReference>
<reference evidence="16 17" key="1">
    <citation type="submission" date="2016-10" db="EMBL/GenBank/DDBJ databases">
        <title>Draft genome sequences of four alkaliphilic bacteria belonging to the Anaerobacillus genus.</title>
        <authorList>
            <person name="Bassil N.M."/>
            <person name="Lloyd J.R."/>
        </authorList>
    </citation>
    <scope>NUCLEOTIDE SEQUENCE [LARGE SCALE GENOMIC DNA]</scope>
    <source>
        <strain evidence="16 17">DSM 22531</strain>
    </source>
</reference>
<evidence type="ECO:0000256" key="9">
    <source>
        <dbReference type="ARBA" id="ARBA00023136"/>
    </source>
</evidence>
<dbReference type="NCBIfam" id="NF045469">
    <property type="entry name" value="Opp1B"/>
    <property type="match status" value="1"/>
</dbReference>
<gene>
    <name evidence="16" type="ORF">BKP45_11385</name>
    <name evidence="15" type="ORF">BKP45_17100</name>
</gene>
<evidence type="ECO:0000256" key="10">
    <source>
        <dbReference type="ARBA" id="ARBA00024202"/>
    </source>
</evidence>
<evidence type="ECO:0000256" key="1">
    <source>
        <dbReference type="ARBA" id="ARBA00004651"/>
    </source>
</evidence>
<evidence type="ECO:0000259" key="14">
    <source>
        <dbReference type="PROSITE" id="PS50928"/>
    </source>
</evidence>
<keyword evidence="5 13" id="KW-0812">Transmembrane</keyword>
<evidence type="ECO:0000256" key="11">
    <source>
        <dbReference type="ARBA" id="ARBA00038669"/>
    </source>
</evidence>
<evidence type="ECO:0000256" key="4">
    <source>
        <dbReference type="ARBA" id="ARBA00022596"/>
    </source>
</evidence>
<dbReference type="NCBIfam" id="NF045470">
    <property type="entry name" value="Opp2B"/>
    <property type="match status" value="1"/>
</dbReference>
<dbReference type="PANTHER" id="PTHR43163:SF6">
    <property type="entry name" value="DIPEPTIDE TRANSPORT SYSTEM PERMEASE PROTEIN DPPB-RELATED"/>
    <property type="match status" value="1"/>
</dbReference>
<organism evidence="16 17">
    <name type="scientific">Anaerobacillus alkalidiazotrophicus</name>
    <dbReference type="NCBI Taxonomy" id="472963"/>
    <lineage>
        <taxon>Bacteria</taxon>
        <taxon>Bacillati</taxon>
        <taxon>Bacillota</taxon>
        <taxon>Bacilli</taxon>
        <taxon>Bacillales</taxon>
        <taxon>Bacillaceae</taxon>
        <taxon>Anaerobacillus</taxon>
    </lineage>
</organism>
<dbReference type="PROSITE" id="PS50928">
    <property type="entry name" value="ABC_TM1"/>
    <property type="match status" value="1"/>
</dbReference>
<feature type="transmembrane region" description="Helical" evidence="13">
    <location>
        <begin position="138"/>
        <end position="157"/>
    </location>
</feature>
<feature type="transmembrane region" description="Helical" evidence="13">
    <location>
        <begin position="177"/>
        <end position="195"/>
    </location>
</feature>
<feature type="transmembrane region" description="Helical" evidence="13">
    <location>
        <begin position="102"/>
        <end position="126"/>
    </location>
</feature>
<dbReference type="SUPFAM" id="SSF161098">
    <property type="entry name" value="MetI-like"/>
    <property type="match status" value="1"/>
</dbReference>
<keyword evidence="3" id="KW-1003">Cell membrane</keyword>
<evidence type="ECO:0000256" key="3">
    <source>
        <dbReference type="ARBA" id="ARBA00022475"/>
    </source>
</evidence>
<keyword evidence="7" id="KW-0406">Ion transport</keyword>
<evidence type="ECO:0000256" key="8">
    <source>
        <dbReference type="ARBA" id="ARBA00023112"/>
    </source>
</evidence>
<dbReference type="InterPro" id="IPR045621">
    <property type="entry name" value="BPD_transp_1_N"/>
</dbReference>
<sequence>MKNYIIKRIVSIIPIIFAITFLAFILINIVPSDPAEVAIRVNDAVATPEAIEITRAELGLDDPFFVRYYNWLRKSVQLDFGNSYISKKPVLDELLRVLPATIQLALASLVIIIIISIPIGVLSAVYKDSLFDKGVRSIVFIGTAMPNYWIGLLLIWLFSVKLNLLPTSGKGDIKHLILPSITLSLTYISIYIRLIRNNMLENMRENYVLYANVRGLRQRSIVLKHILKNSIHSCITAFGMSIAQLIAGTFVIESIFAWPGIGMLCISAIFNRDYPVIQAYILMMAFIFIICNLVVDIINYYIDPRMRKGIDAK</sequence>
<dbReference type="Pfam" id="PF19300">
    <property type="entry name" value="BPD_transp_1_N"/>
    <property type="match status" value="1"/>
</dbReference>
<dbReference type="EMBL" id="MLQS01000030">
    <property type="protein sequence ID" value="OIJ18184.1"/>
    <property type="molecule type" value="Genomic_DNA"/>
</dbReference>
<comment type="subunit">
    <text evidence="11">The complex is composed of two ATP-binding proteins (NikD and NikE), two transmembrane proteins (NikB and NikC) and a solute-binding protein (NikA).</text>
</comment>
<dbReference type="AlphaFoldDB" id="A0A1S2M5C4"/>
<feature type="transmembrane region" description="Helical" evidence="13">
    <location>
        <begin position="276"/>
        <end position="298"/>
    </location>
</feature>
<keyword evidence="6 13" id="KW-1133">Transmembrane helix</keyword>
<dbReference type="InterPro" id="IPR000515">
    <property type="entry name" value="MetI-like"/>
</dbReference>
<dbReference type="InterPro" id="IPR050036">
    <property type="entry name" value="CntB"/>
</dbReference>
<comment type="subcellular location">
    <subcellularLocation>
        <location evidence="1 13">Cell membrane</location>
        <topology evidence="1 13">Multi-pass membrane protein</topology>
    </subcellularLocation>
</comment>
<dbReference type="GO" id="GO:0005886">
    <property type="term" value="C:plasma membrane"/>
    <property type="evidence" value="ECO:0007669"/>
    <property type="project" value="UniProtKB-SubCell"/>
</dbReference>
<evidence type="ECO:0000256" key="13">
    <source>
        <dbReference type="RuleBase" id="RU363032"/>
    </source>
</evidence>
<dbReference type="NCBIfam" id="TIGR02789">
    <property type="entry name" value="nickel_nikB"/>
    <property type="match status" value="1"/>
</dbReference>
<evidence type="ECO:0000256" key="7">
    <source>
        <dbReference type="ARBA" id="ARBA00023065"/>
    </source>
</evidence>
<evidence type="ECO:0000256" key="2">
    <source>
        <dbReference type="ARBA" id="ARBA00022448"/>
    </source>
</evidence>
<dbReference type="RefSeq" id="WP_071389801.1">
    <property type="nucleotide sequence ID" value="NZ_MLQS01000017.1"/>
</dbReference>
<dbReference type="Proteomes" id="UP000180057">
    <property type="component" value="Unassembled WGS sequence"/>
</dbReference>
<proteinExistence type="inferred from homology"/>
<dbReference type="OrthoDB" id="9773683at2"/>
<protein>
    <recommendedName>
        <fullName evidence="12">Nickel import system permease protein NikB</fullName>
    </recommendedName>
</protein>
<evidence type="ECO:0000313" key="16">
    <source>
        <dbReference type="EMBL" id="OIJ19663.1"/>
    </source>
</evidence>
<evidence type="ECO:0000256" key="12">
    <source>
        <dbReference type="ARBA" id="ARBA00044774"/>
    </source>
</evidence>
<dbReference type="Gene3D" id="1.10.3720.10">
    <property type="entry name" value="MetI-like"/>
    <property type="match status" value="1"/>
</dbReference>
<accession>A0A1S2M5C4</accession>
<feature type="domain" description="ABC transmembrane type-1" evidence="14">
    <location>
        <begin position="98"/>
        <end position="299"/>
    </location>
</feature>
<keyword evidence="8" id="KW-0921">Nickel transport</keyword>
<keyword evidence="4" id="KW-0533">Nickel</keyword>
<evidence type="ECO:0000313" key="17">
    <source>
        <dbReference type="Proteomes" id="UP000180057"/>
    </source>
</evidence>
<dbReference type="InterPro" id="IPR050045">
    <property type="entry name" value="Opp2B"/>
</dbReference>
<name>A0A1S2M5C4_9BACI</name>
<evidence type="ECO:0000313" key="15">
    <source>
        <dbReference type="EMBL" id="OIJ18184.1"/>
    </source>
</evidence>
<keyword evidence="9 13" id="KW-0472">Membrane</keyword>
<dbReference type="Pfam" id="PF00528">
    <property type="entry name" value="BPD_transp_1"/>
    <property type="match status" value="1"/>
</dbReference>
<dbReference type="InterPro" id="IPR035906">
    <property type="entry name" value="MetI-like_sf"/>
</dbReference>
<dbReference type="STRING" id="472963.BKP45_11385"/>
<evidence type="ECO:0000256" key="5">
    <source>
        <dbReference type="ARBA" id="ARBA00022692"/>
    </source>
</evidence>
<dbReference type="GO" id="GO:0015099">
    <property type="term" value="F:nickel cation transmembrane transporter activity"/>
    <property type="evidence" value="ECO:0007669"/>
    <property type="project" value="InterPro"/>
</dbReference>
<feature type="transmembrane region" description="Helical" evidence="13">
    <location>
        <begin position="12"/>
        <end position="30"/>
    </location>
</feature>
<comment type="caution">
    <text evidence="16">The sequence shown here is derived from an EMBL/GenBank/DDBJ whole genome shotgun (WGS) entry which is preliminary data.</text>
</comment>
<evidence type="ECO:0000256" key="6">
    <source>
        <dbReference type="ARBA" id="ARBA00022989"/>
    </source>
</evidence>
<feature type="transmembrane region" description="Helical" evidence="13">
    <location>
        <begin position="245"/>
        <end position="270"/>
    </location>
</feature>
<keyword evidence="2 13" id="KW-0813">Transport</keyword>